<dbReference type="PANTHER" id="PTHR34183:SF1">
    <property type="entry name" value="ENDOLYTIC PEPTIDOGLYCAN TRANSGLYCOSYLASE RLPA"/>
    <property type="match status" value="1"/>
</dbReference>
<dbReference type="GO" id="GO:0071555">
    <property type="term" value="P:cell wall organization"/>
    <property type="evidence" value="ECO:0007669"/>
    <property type="project" value="UniProtKB-KW"/>
</dbReference>
<dbReference type="GO" id="GO:0008932">
    <property type="term" value="F:lytic endotransglycosylase activity"/>
    <property type="evidence" value="ECO:0007669"/>
    <property type="project" value="UniProtKB-UniRule"/>
</dbReference>
<comment type="function">
    <text evidence="3">Lytic transglycosylase with a strong preference for naked glycan strands that lack stem peptides.</text>
</comment>
<dbReference type="EC" id="4.2.2.-" evidence="3"/>
<evidence type="ECO:0000256" key="1">
    <source>
        <dbReference type="ARBA" id="ARBA00023239"/>
    </source>
</evidence>
<dbReference type="GO" id="GO:0005886">
    <property type="term" value="C:plasma membrane"/>
    <property type="evidence" value="ECO:0007669"/>
    <property type="project" value="UniProtKB-SubCell"/>
</dbReference>
<evidence type="ECO:0000313" key="8">
    <source>
        <dbReference type="EMBL" id="PWB93322.1"/>
    </source>
</evidence>
<evidence type="ECO:0000256" key="6">
    <source>
        <dbReference type="SAM" id="SignalP"/>
    </source>
</evidence>
<dbReference type="HAMAP" id="MF_02071">
    <property type="entry name" value="RlpA"/>
    <property type="match status" value="1"/>
</dbReference>
<proteinExistence type="inferred from homology"/>
<keyword evidence="3" id="KW-1003">Cell membrane</keyword>
<dbReference type="GO" id="GO:0000270">
    <property type="term" value="P:peptidoglycan metabolic process"/>
    <property type="evidence" value="ECO:0007669"/>
    <property type="project" value="UniProtKB-UniRule"/>
</dbReference>
<feature type="domain" description="RlpA-like protein double-psi beta-barrel" evidence="7">
    <location>
        <begin position="86"/>
        <end position="175"/>
    </location>
</feature>
<name>A0A2U1SNX9_METSR</name>
<dbReference type="InterPro" id="IPR034718">
    <property type="entry name" value="RlpA"/>
</dbReference>
<keyword evidence="2 3" id="KW-0961">Cell wall biogenesis/degradation</keyword>
<dbReference type="PROSITE" id="PS51257">
    <property type="entry name" value="PROKAR_LIPOPROTEIN"/>
    <property type="match status" value="1"/>
</dbReference>
<dbReference type="CDD" id="cd22268">
    <property type="entry name" value="DPBB_RlpA-like"/>
    <property type="match status" value="1"/>
</dbReference>
<comment type="caution">
    <text evidence="8">The sequence shown here is derived from an EMBL/GenBank/DDBJ whole genome shotgun (WGS) entry which is preliminary data.</text>
</comment>
<evidence type="ECO:0000256" key="3">
    <source>
        <dbReference type="HAMAP-Rule" id="MF_02071"/>
    </source>
</evidence>
<dbReference type="Pfam" id="PF03330">
    <property type="entry name" value="DPBB_1"/>
    <property type="match status" value="1"/>
</dbReference>
<feature type="region of interest" description="Disordered" evidence="5">
    <location>
        <begin position="227"/>
        <end position="317"/>
    </location>
</feature>
<feature type="signal peptide" evidence="6">
    <location>
        <begin position="1"/>
        <end position="26"/>
    </location>
</feature>
<dbReference type="RefSeq" id="WP_108917792.1">
    <property type="nucleotide sequence ID" value="NZ_BGJY01000007.1"/>
</dbReference>
<gene>
    <name evidence="3" type="primary">rlpA</name>
    <name evidence="8" type="ORF">C5689_13470</name>
</gene>
<dbReference type="EMBL" id="PUIV01000023">
    <property type="protein sequence ID" value="PWB93322.1"/>
    <property type="molecule type" value="Genomic_DNA"/>
</dbReference>
<dbReference type="InterPro" id="IPR012997">
    <property type="entry name" value="RplA"/>
</dbReference>
<keyword evidence="3" id="KW-0564">Palmitate</keyword>
<dbReference type="PANTHER" id="PTHR34183">
    <property type="entry name" value="ENDOLYTIC PEPTIDOGLYCAN TRANSGLYCOSYLASE RLPA"/>
    <property type="match status" value="1"/>
</dbReference>
<feature type="chain" id="PRO_5015791025" description="Endolytic peptidoglycan transglycosylase RlpA" evidence="6">
    <location>
        <begin position="27"/>
        <end position="317"/>
    </location>
</feature>
<accession>A0A2U1SNX9</accession>
<keyword evidence="9" id="KW-1185">Reference proteome</keyword>
<evidence type="ECO:0000313" key="9">
    <source>
        <dbReference type="Proteomes" id="UP000245137"/>
    </source>
</evidence>
<dbReference type="InterPro" id="IPR036908">
    <property type="entry name" value="RlpA-like_sf"/>
</dbReference>
<dbReference type="NCBIfam" id="TIGR00413">
    <property type="entry name" value="rlpA"/>
    <property type="match status" value="1"/>
</dbReference>
<keyword evidence="3" id="KW-0472">Membrane</keyword>
<dbReference type="Gene3D" id="2.40.40.10">
    <property type="entry name" value="RlpA-like domain"/>
    <property type="match status" value="1"/>
</dbReference>
<evidence type="ECO:0000259" key="7">
    <source>
        <dbReference type="Pfam" id="PF03330"/>
    </source>
</evidence>
<dbReference type="InterPro" id="IPR009009">
    <property type="entry name" value="RlpA-like_DPBB"/>
</dbReference>
<sequence length="317" mass="34263">MRSRLPDFRISIALLGLCALAGCSSAPPAVQRVARAQIDPRYGVAPSPRVVADGEEVPRGGGYYMVGKPYQIAGKTYYPSEKAYSATGLASWYGSDFHGRKTANGEVFDSASISAAHPTLPLPSYARITNLRNHRSMIVRVNDRGPYHGGRVMDVSRRVAEALDFYRVGTAHVKVDYVGRAALAGSDDAKLLATLREDGRPATLPGGAPIMVATNLREPPARVARLERAEETQPERAALSRAEQREEEIATRAEAIDIESPRRAEPRAVEKEPVSTIPTPISSKALAMAKSAPLPPSRPFDLGTASSRNVRLRQALN</sequence>
<organism evidence="8 9">
    <name type="scientific">Methylosinus sporium</name>
    <dbReference type="NCBI Taxonomy" id="428"/>
    <lineage>
        <taxon>Bacteria</taxon>
        <taxon>Pseudomonadati</taxon>
        <taxon>Pseudomonadota</taxon>
        <taxon>Alphaproteobacteria</taxon>
        <taxon>Hyphomicrobiales</taxon>
        <taxon>Methylocystaceae</taxon>
        <taxon>Methylosinus</taxon>
    </lineage>
</organism>
<evidence type="ECO:0000256" key="2">
    <source>
        <dbReference type="ARBA" id="ARBA00023316"/>
    </source>
</evidence>
<keyword evidence="1 3" id="KW-0456">Lyase</keyword>
<evidence type="ECO:0000256" key="5">
    <source>
        <dbReference type="SAM" id="MobiDB-lite"/>
    </source>
</evidence>
<keyword evidence="3 8" id="KW-0449">Lipoprotein</keyword>
<evidence type="ECO:0000256" key="4">
    <source>
        <dbReference type="RuleBase" id="RU003495"/>
    </source>
</evidence>
<dbReference type="AlphaFoldDB" id="A0A2U1SNX9"/>
<protein>
    <recommendedName>
        <fullName evidence="3">Endolytic peptidoglycan transglycosylase RlpA</fullName>
        <ecNumber evidence="3">4.2.2.-</ecNumber>
    </recommendedName>
</protein>
<dbReference type="OrthoDB" id="9779128at2"/>
<feature type="compositionally biased region" description="Basic and acidic residues" evidence="5">
    <location>
        <begin position="242"/>
        <end position="273"/>
    </location>
</feature>
<dbReference type="SUPFAM" id="SSF50685">
    <property type="entry name" value="Barwin-like endoglucanases"/>
    <property type="match status" value="1"/>
</dbReference>
<comment type="similarity">
    <text evidence="3 4">Belongs to the RlpA family.</text>
</comment>
<reference evidence="8 9" key="1">
    <citation type="journal article" date="2018" name="Appl. Microbiol. Biotechnol.">
        <title>Co-cultivation of the strictly anaerobic methanogen Methanosarcina barkeri with aerobic methanotrophs in an oxygen-limited membrane bioreactor.</title>
        <authorList>
            <person name="In 't Zandt M.H."/>
            <person name="van den Bosch T.J.M."/>
            <person name="Rijkers R."/>
            <person name="van Kessel M.A.H.J."/>
            <person name="Jetten M.S.M."/>
            <person name="Welte C.U."/>
        </authorList>
    </citation>
    <scope>NUCLEOTIDE SEQUENCE [LARGE SCALE GENOMIC DNA]</scope>
    <source>
        <strain evidence="8 9">DSM 17706</strain>
    </source>
</reference>
<dbReference type="Proteomes" id="UP000245137">
    <property type="component" value="Unassembled WGS sequence"/>
</dbReference>
<comment type="subcellular location">
    <subcellularLocation>
        <location evidence="3">Cell membrane</location>
        <topology evidence="3">Lipid-anchor</topology>
    </subcellularLocation>
</comment>
<keyword evidence="6" id="KW-0732">Signal</keyword>